<dbReference type="RefSeq" id="XP_002293906.1">
    <property type="nucleotide sequence ID" value="XM_002293870.1"/>
</dbReference>
<evidence type="ECO:0000256" key="3">
    <source>
        <dbReference type="SAM" id="MobiDB-lite"/>
    </source>
</evidence>
<organism evidence="4 5">
    <name type="scientific">Thalassiosira pseudonana</name>
    <name type="common">Marine diatom</name>
    <name type="synonym">Cyclotella nana</name>
    <dbReference type="NCBI Taxonomy" id="35128"/>
    <lineage>
        <taxon>Eukaryota</taxon>
        <taxon>Sar</taxon>
        <taxon>Stramenopiles</taxon>
        <taxon>Ochrophyta</taxon>
        <taxon>Bacillariophyta</taxon>
        <taxon>Coscinodiscophyceae</taxon>
        <taxon>Thalassiosirophycidae</taxon>
        <taxon>Thalassiosirales</taxon>
        <taxon>Thalassiosiraceae</taxon>
        <taxon>Thalassiosira</taxon>
    </lineage>
</organism>
<dbReference type="GeneID" id="7451211"/>
<dbReference type="KEGG" id="tps:THAPSDRAFT_9764"/>
<dbReference type="FunFam" id="3.80.10.10:FF:000041">
    <property type="entry name" value="LRR receptor-like serine/threonine-protein kinase ERECTA"/>
    <property type="match status" value="1"/>
</dbReference>
<feature type="compositionally biased region" description="Low complexity" evidence="3">
    <location>
        <begin position="485"/>
        <end position="505"/>
    </location>
</feature>
<dbReference type="SUPFAM" id="SSF52058">
    <property type="entry name" value="L domain-like"/>
    <property type="match status" value="1"/>
</dbReference>
<dbReference type="InterPro" id="IPR032675">
    <property type="entry name" value="LRR_dom_sf"/>
</dbReference>
<reference evidence="4 5" key="2">
    <citation type="journal article" date="2008" name="Nature">
        <title>The Phaeodactylum genome reveals the evolutionary history of diatom genomes.</title>
        <authorList>
            <person name="Bowler C."/>
            <person name="Allen A.E."/>
            <person name="Badger J.H."/>
            <person name="Grimwood J."/>
            <person name="Jabbari K."/>
            <person name="Kuo A."/>
            <person name="Maheswari U."/>
            <person name="Martens C."/>
            <person name="Maumus F."/>
            <person name="Otillar R.P."/>
            <person name="Rayko E."/>
            <person name="Salamov A."/>
            <person name="Vandepoele K."/>
            <person name="Beszteri B."/>
            <person name="Gruber A."/>
            <person name="Heijde M."/>
            <person name="Katinka M."/>
            <person name="Mock T."/>
            <person name="Valentin K."/>
            <person name="Verret F."/>
            <person name="Berges J.A."/>
            <person name="Brownlee C."/>
            <person name="Cadoret J.P."/>
            <person name="Chiovitti A."/>
            <person name="Choi C.J."/>
            <person name="Coesel S."/>
            <person name="De Martino A."/>
            <person name="Detter J.C."/>
            <person name="Durkin C."/>
            <person name="Falciatore A."/>
            <person name="Fournet J."/>
            <person name="Haruta M."/>
            <person name="Huysman M.J."/>
            <person name="Jenkins B.D."/>
            <person name="Jiroutova K."/>
            <person name="Jorgensen R.E."/>
            <person name="Joubert Y."/>
            <person name="Kaplan A."/>
            <person name="Kroger N."/>
            <person name="Kroth P.G."/>
            <person name="La Roche J."/>
            <person name="Lindquist E."/>
            <person name="Lommer M."/>
            <person name="Martin-Jezequel V."/>
            <person name="Lopez P.J."/>
            <person name="Lucas S."/>
            <person name="Mangogna M."/>
            <person name="McGinnis K."/>
            <person name="Medlin L.K."/>
            <person name="Montsant A."/>
            <person name="Oudot-Le Secq M.P."/>
            <person name="Napoli C."/>
            <person name="Obornik M."/>
            <person name="Parker M.S."/>
            <person name="Petit J.L."/>
            <person name="Porcel B.M."/>
            <person name="Poulsen N."/>
            <person name="Robison M."/>
            <person name="Rychlewski L."/>
            <person name="Rynearson T.A."/>
            <person name="Schmutz J."/>
            <person name="Shapiro H."/>
            <person name="Siaut M."/>
            <person name="Stanley M."/>
            <person name="Sussman M.R."/>
            <person name="Taylor A.R."/>
            <person name="Vardi A."/>
            <person name="von Dassow P."/>
            <person name="Vyverman W."/>
            <person name="Willis A."/>
            <person name="Wyrwicz L.S."/>
            <person name="Rokhsar D.S."/>
            <person name="Weissenbach J."/>
            <person name="Armbrust E.V."/>
            <person name="Green B.R."/>
            <person name="Van de Peer Y."/>
            <person name="Grigoriev I.V."/>
        </authorList>
    </citation>
    <scope>NUCLEOTIDE SEQUENCE [LARGE SCALE GENOMIC DNA]</scope>
    <source>
        <strain evidence="4 5">CCMP1335</strain>
    </source>
</reference>
<dbReference type="PaxDb" id="35128-Thaps9764"/>
<feature type="region of interest" description="Disordered" evidence="3">
    <location>
        <begin position="452"/>
        <end position="529"/>
    </location>
</feature>
<feature type="region of interest" description="Disordered" evidence="3">
    <location>
        <begin position="561"/>
        <end position="646"/>
    </location>
</feature>
<reference evidence="4 5" key="1">
    <citation type="journal article" date="2004" name="Science">
        <title>The genome of the diatom Thalassiosira pseudonana: ecology, evolution, and metabolism.</title>
        <authorList>
            <person name="Armbrust E.V."/>
            <person name="Berges J.A."/>
            <person name="Bowler C."/>
            <person name="Green B.R."/>
            <person name="Martinez D."/>
            <person name="Putnam N.H."/>
            <person name="Zhou S."/>
            <person name="Allen A.E."/>
            <person name="Apt K.E."/>
            <person name="Bechner M."/>
            <person name="Brzezinski M.A."/>
            <person name="Chaal B.K."/>
            <person name="Chiovitti A."/>
            <person name="Davis A.K."/>
            <person name="Demarest M.S."/>
            <person name="Detter J.C."/>
            <person name="Glavina T."/>
            <person name="Goodstein D."/>
            <person name="Hadi M.Z."/>
            <person name="Hellsten U."/>
            <person name="Hildebrand M."/>
            <person name="Jenkins B.D."/>
            <person name="Jurka J."/>
            <person name="Kapitonov V.V."/>
            <person name="Kroger N."/>
            <person name="Lau W.W."/>
            <person name="Lane T.W."/>
            <person name="Larimer F.W."/>
            <person name="Lippmeier J.C."/>
            <person name="Lucas S."/>
            <person name="Medina M."/>
            <person name="Montsant A."/>
            <person name="Obornik M."/>
            <person name="Parker M.S."/>
            <person name="Palenik B."/>
            <person name="Pazour G.J."/>
            <person name="Richardson P.M."/>
            <person name="Rynearson T.A."/>
            <person name="Saito M.A."/>
            <person name="Schwartz D.C."/>
            <person name="Thamatrakoln K."/>
            <person name="Valentin K."/>
            <person name="Vardi A."/>
            <person name="Wilkerson F.P."/>
            <person name="Rokhsar D.S."/>
        </authorList>
    </citation>
    <scope>NUCLEOTIDE SEQUENCE [LARGE SCALE GENOMIC DNA]</scope>
    <source>
        <strain evidence="4 5">CCMP1335</strain>
    </source>
</reference>
<evidence type="ECO:0000256" key="2">
    <source>
        <dbReference type="ARBA" id="ARBA00022737"/>
    </source>
</evidence>
<keyword evidence="1" id="KW-0433">Leucine-rich repeat</keyword>
<dbReference type="Pfam" id="PF00560">
    <property type="entry name" value="LRR_1"/>
    <property type="match status" value="3"/>
</dbReference>
<dbReference type="GO" id="GO:0005886">
    <property type="term" value="C:plasma membrane"/>
    <property type="evidence" value="ECO:0000318"/>
    <property type="project" value="GO_Central"/>
</dbReference>
<feature type="compositionally biased region" description="Low complexity" evidence="3">
    <location>
        <begin position="604"/>
        <end position="642"/>
    </location>
</feature>
<evidence type="ECO:0000313" key="4">
    <source>
        <dbReference type="EMBL" id="EED88915.1"/>
    </source>
</evidence>
<dbReference type="InterPro" id="IPR050647">
    <property type="entry name" value="Plant_LRR-RLKs"/>
</dbReference>
<dbReference type="Gene3D" id="3.80.10.10">
    <property type="entry name" value="Ribonuclease Inhibitor"/>
    <property type="match status" value="1"/>
</dbReference>
<dbReference type="HOGENOM" id="CLU_303773_0_0_1"/>
<keyword evidence="5" id="KW-1185">Reference proteome</keyword>
<dbReference type="InterPro" id="IPR049804">
    <property type="entry name" value="Choice_anch_L"/>
</dbReference>
<dbReference type="PANTHER" id="PTHR48056">
    <property type="entry name" value="LRR RECEPTOR-LIKE SERINE/THREONINE-PROTEIN KINASE-RELATED"/>
    <property type="match status" value="1"/>
</dbReference>
<feature type="compositionally biased region" description="Polar residues" evidence="3">
    <location>
        <begin position="467"/>
        <end position="484"/>
    </location>
</feature>
<evidence type="ECO:0008006" key="6">
    <source>
        <dbReference type="Google" id="ProtNLM"/>
    </source>
</evidence>
<gene>
    <name evidence="4" type="ORF">THAPSDRAFT_9764</name>
</gene>
<dbReference type="AlphaFoldDB" id="B8CC83"/>
<protein>
    <recommendedName>
        <fullName evidence="6">L domain-like protein</fullName>
    </recommendedName>
</protein>
<evidence type="ECO:0000256" key="1">
    <source>
        <dbReference type="ARBA" id="ARBA00022614"/>
    </source>
</evidence>
<sequence>MSTHNDFRQGTAYLFPFRLPLHRSSPANSQPSTPTILIIQQRHYMIDNRRRGVEQGRRSWLLLRRVPLDANAVWLELYACVLYECRSEVQRNLPPTSHLAAYAFLPSSTLLPFSNNPKTEGVSHIYHHKMKISVLALAAFLSAAPVYGGSLRNLKADEFNSVPLILTPAPSPLSGEFFETVNPPPLNQNSFAFPGNNGEVQFTYLTAEELVTNYLKDPAGLVQFRNIDSSSHQCFALFKNGHSAGVHNVTGEYLIPDSGVMLSSGNVEDFNGQDSDETTTDFKVRTGDADLETQLPSDAGSVFDPCYIQFEFRCPEETDIFTPNVNFDYVFGSEEYYEYVFSDYNDGFGFFLNGDNIALVPDSDTPVTINNVNYKLNAEYFIGNELEGRDENIRVAPYMKIEADGFTTELTATATPQEGWNKIKLVIGDVADGILDSWVLLEAGTFSCVKRTTSPSISPSVSPVTALPTNQPVTPAPTSIPTMQPSTKSPTNNPTSSPSASPSKAPSDKPSDSPSLNPTPFPSKVPTDNPTPVSYPVVASVLLLQCLCLYECNRNLTKSRVVSKRHRLSRPVEAQSSQRSSPTPKPTPCRHPSHSPTDLHFLITPEPSTSPTTMDPSSSPSNKPTEAPVTPVPTSEPTSMPSDSPSWPYSCGILPCDRSKALRELYSTISDPSLFDDPTTPQSLALDWITNHDSMTVCLQDDSCHAIQRYVLAVFYFSTEGWQWSSCKAPRNYMCEDEIAAADANCDRTVTPHFASDRVGIFQTSAWLTPIHECHWGGVACRGEDEPELAYCLDQIDIENNNLRGVIPEEIAALENLRYLYLEQGQMSGTIPVFLGSLRELQVIDLDFNNFSGSIPNEIYGLANLRQLDLNDNKLSGTVSADIGHLTELYVLQLDHNNFSGDIPSEIGQLEHLEVGFFSYNDFKGTVSSEICALRTPVGNLEKLQVDCSADESDAKVDCKCCSSCRQPDESGERKLIIDN</sequence>
<keyword evidence="2" id="KW-0677">Repeat</keyword>
<proteinExistence type="predicted"/>
<dbReference type="NCBIfam" id="NF038133">
    <property type="entry name" value="choice_anch_L"/>
    <property type="match status" value="1"/>
</dbReference>
<feature type="compositionally biased region" description="Low complexity" evidence="3">
    <location>
        <begin position="452"/>
        <end position="465"/>
    </location>
</feature>
<accession>B8CC83</accession>
<dbReference type="Proteomes" id="UP000001449">
    <property type="component" value="Chromosome 14"/>
</dbReference>
<dbReference type="InParanoid" id="B8CC83"/>
<name>B8CC83_THAPS</name>
<dbReference type="InterPro" id="IPR001611">
    <property type="entry name" value="Leu-rich_rpt"/>
</dbReference>
<dbReference type="EMBL" id="CM000649">
    <property type="protein sequence ID" value="EED88915.1"/>
    <property type="molecule type" value="Genomic_DNA"/>
</dbReference>
<evidence type="ECO:0000313" key="5">
    <source>
        <dbReference type="Proteomes" id="UP000001449"/>
    </source>
</evidence>
<dbReference type="GO" id="GO:0038023">
    <property type="term" value="F:signaling receptor activity"/>
    <property type="evidence" value="ECO:0000318"/>
    <property type="project" value="GO_Central"/>
</dbReference>